<feature type="region of interest" description="Disordered" evidence="1">
    <location>
        <begin position="14"/>
        <end position="40"/>
    </location>
</feature>
<feature type="region of interest" description="Disordered" evidence="1">
    <location>
        <begin position="62"/>
        <end position="86"/>
    </location>
</feature>
<dbReference type="Proteomes" id="UP000694569">
    <property type="component" value="Unplaced"/>
</dbReference>
<name>A0A8C5WKI2_9ANUR</name>
<dbReference type="AlphaFoldDB" id="A0A8C5WKI2"/>
<evidence type="ECO:0000313" key="2">
    <source>
        <dbReference type="Ensembl" id="ENSLLEP00000045180.1"/>
    </source>
</evidence>
<keyword evidence="3" id="KW-1185">Reference proteome</keyword>
<evidence type="ECO:0000313" key="3">
    <source>
        <dbReference type="Proteomes" id="UP000694569"/>
    </source>
</evidence>
<accession>A0A8C5WKI2</accession>
<organism evidence="2 3">
    <name type="scientific">Leptobrachium leishanense</name>
    <name type="common">Leishan spiny toad</name>
    <dbReference type="NCBI Taxonomy" id="445787"/>
    <lineage>
        <taxon>Eukaryota</taxon>
        <taxon>Metazoa</taxon>
        <taxon>Chordata</taxon>
        <taxon>Craniata</taxon>
        <taxon>Vertebrata</taxon>
        <taxon>Euteleostomi</taxon>
        <taxon>Amphibia</taxon>
        <taxon>Batrachia</taxon>
        <taxon>Anura</taxon>
        <taxon>Pelobatoidea</taxon>
        <taxon>Megophryidae</taxon>
        <taxon>Leptobrachium</taxon>
    </lineage>
</organism>
<feature type="compositionally biased region" description="Low complexity" evidence="1">
    <location>
        <begin position="71"/>
        <end position="86"/>
    </location>
</feature>
<evidence type="ECO:0000256" key="1">
    <source>
        <dbReference type="SAM" id="MobiDB-lite"/>
    </source>
</evidence>
<reference evidence="2" key="1">
    <citation type="submission" date="2025-08" db="UniProtKB">
        <authorList>
            <consortium name="Ensembl"/>
        </authorList>
    </citation>
    <scope>IDENTIFICATION</scope>
</reference>
<protein>
    <submittedName>
        <fullName evidence="2">Uncharacterized protein</fullName>
    </submittedName>
</protein>
<dbReference type="Ensembl" id="ENSLLET00000046978.1">
    <property type="protein sequence ID" value="ENSLLEP00000045180.1"/>
    <property type="gene ID" value="ENSLLEG00000028660.1"/>
</dbReference>
<proteinExistence type="predicted"/>
<sequence>RNYTTVTPGAVFRTHSRCHPGVGTKTDPTLQGYRDRAGQGLDANRNDRIEWEEGLLYRYTEREGSRKKQVPQKQMVVPQGPRQELL</sequence>
<reference evidence="2" key="2">
    <citation type="submission" date="2025-09" db="UniProtKB">
        <authorList>
            <consortium name="Ensembl"/>
        </authorList>
    </citation>
    <scope>IDENTIFICATION</scope>
</reference>
<dbReference type="GeneTree" id="ENSGT01010000228660"/>